<evidence type="ECO:0000256" key="1">
    <source>
        <dbReference type="SAM" id="MobiDB-lite"/>
    </source>
</evidence>
<name>A0ABP5F466_9ACTN</name>
<protein>
    <recommendedName>
        <fullName evidence="4">Baseplate assembly protein</fullName>
    </recommendedName>
</protein>
<evidence type="ECO:0000313" key="2">
    <source>
        <dbReference type="EMBL" id="GAA2014156.1"/>
    </source>
</evidence>
<accession>A0ABP5F466</accession>
<keyword evidence="3" id="KW-1185">Reference proteome</keyword>
<reference evidence="3" key="1">
    <citation type="journal article" date="2019" name="Int. J. Syst. Evol. Microbiol.">
        <title>The Global Catalogue of Microorganisms (GCM) 10K type strain sequencing project: providing services to taxonomists for standard genome sequencing and annotation.</title>
        <authorList>
            <consortium name="The Broad Institute Genomics Platform"/>
            <consortium name="The Broad Institute Genome Sequencing Center for Infectious Disease"/>
            <person name="Wu L."/>
            <person name="Ma J."/>
        </authorList>
    </citation>
    <scope>NUCLEOTIDE SEQUENCE [LARGE SCALE GENOMIC DNA]</scope>
    <source>
        <strain evidence="3">JCM 16014</strain>
    </source>
</reference>
<feature type="compositionally biased region" description="Low complexity" evidence="1">
    <location>
        <begin position="123"/>
        <end position="137"/>
    </location>
</feature>
<proteinExistence type="predicted"/>
<dbReference type="Proteomes" id="UP001500751">
    <property type="component" value="Unassembled WGS sequence"/>
</dbReference>
<organism evidence="2 3">
    <name type="scientific">Catenulispora yoronensis</name>
    <dbReference type="NCBI Taxonomy" id="450799"/>
    <lineage>
        <taxon>Bacteria</taxon>
        <taxon>Bacillati</taxon>
        <taxon>Actinomycetota</taxon>
        <taxon>Actinomycetes</taxon>
        <taxon>Catenulisporales</taxon>
        <taxon>Catenulisporaceae</taxon>
        <taxon>Catenulispora</taxon>
    </lineage>
</organism>
<feature type="region of interest" description="Disordered" evidence="1">
    <location>
        <begin position="102"/>
        <end position="137"/>
    </location>
</feature>
<evidence type="ECO:0008006" key="4">
    <source>
        <dbReference type="Google" id="ProtNLM"/>
    </source>
</evidence>
<sequence length="912" mass="92560">MTLPVPPLDPRTVDDVVAAAKSEVRRKLPQWAGIDGPDPGTALVEACAAMAAALAGRVNQAPDKARLAVLKDLGVRPRPAAPARTEVAFTLTVASAAPVEIPSGTQVATQPSGGSGNSGGSGSATDSGSATGSGSSASTDTAAGAAVAFTTTRNALLYSCTLLAGGLFRGEHYIPGNQTFTGGLAALAAGSTVTQSTRLLAVLSGTVPDTQITLDFPTATDSSALGLKASDWVWDVWAGTRWDPCDLVEDTTAGLTRGGHVVLHVPASHAPTTVELNRGTDAVPQQWRAEDVGLLRCHYNGTAVFTAPLAAMALSTEMSVLVPVVQAAVVDGALIGVSTGQPGQRFALPSPPLTQEGRITAQIAVPGQPPRLWEHRGSPAASGPDDPVFWIDPATGEAVFGIRALTPDGVRRHGAIPPQGAEIRITRYLTGGGSGGNVPARSITVLRNPLPPISRVSNPSAATGGADAESVESFADRVPLGRPGAQRAVTAADLEDAVLSAPTGVRRVLYVAAGKGQLLTPFRDVALWTPASATVRFTNPGKASVTVPAGTRVSTVPAPGGTPIVFTTTYQVAVDGGGIADAVVTQQKTVPADTAIPGAVSDGTPGQKLRLTDYPITGPKPTITVLTPNAGSQTWAVVETFAASSPTDQHVMVNASTGEVWFGIGEYGAIPVAGSRFAVGSAYQATVGADGNVPVGALTQTDPALKLTAVNNVPAQDGANGGSVVTESSGPYGLLVVPALAAGPGIRLNYNDLVPSGTLRDNVARVLRPLMPPGTAVGVHAPGYQGIGVDATVVPTDSLLPSERIALRQSAEDALHAYLNPIGGGPDGTGWPFGRPVHLGDAYAVLDRLPGVAEVSTLSLYPVSPVTGERGRPVDRIDVTDLSTVFSVGHRVTVADPAAAPAGTVATQKAAP</sequence>
<gene>
    <name evidence="2" type="ORF">GCM10009839_06300</name>
</gene>
<evidence type="ECO:0000313" key="3">
    <source>
        <dbReference type="Proteomes" id="UP001500751"/>
    </source>
</evidence>
<dbReference type="EMBL" id="BAAAQN010000003">
    <property type="protein sequence ID" value="GAA2014156.1"/>
    <property type="molecule type" value="Genomic_DNA"/>
</dbReference>
<dbReference type="RefSeq" id="WP_344663939.1">
    <property type="nucleotide sequence ID" value="NZ_BAAAQN010000003.1"/>
</dbReference>
<comment type="caution">
    <text evidence="2">The sequence shown here is derived from an EMBL/GenBank/DDBJ whole genome shotgun (WGS) entry which is preliminary data.</text>
</comment>
<feature type="compositionally biased region" description="Gly residues" evidence="1">
    <location>
        <begin position="113"/>
        <end position="122"/>
    </location>
</feature>